<dbReference type="STRING" id="1246626.BleG1_2501"/>
<evidence type="ECO:0000313" key="3">
    <source>
        <dbReference type="Proteomes" id="UP000027142"/>
    </source>
</evidence>
<dbReference type="Pfam" id="PF00535">
    <property type="entry name" value="Glycos_transf_2"/>
    <property type="match status" value="1"/>
</dbReference>
<dbReference type="SUPFAM" id="SSF48452">
    <property type="entry name" value="TPR-like"/>
    <property type="match status" value="1"/>
</dbReference>
<evidence type="ECO:0000259" key="1">
    <source>
        <dbReference type="Pfam" id="PF00535"/>
    </source>
</evidence>
<dbReference type="Gene3D" id="1.25.40.10">
    <property type="entry name" value="Tetratricopeptide repeat domain"/>
    <property type="match status" value="1"/>
</dbReference>
<accession>A0A060M3G2</accession>
<keyword evidence="3" id="KW-1185">Reference proteome</keyword>
<dbReference type="OrthoDB" id="9815923at2"/>
<dbReference type="AlphaFoldDB" id="A0A060M3G2"/>
<organism evidence="2 3">
    <name type="scientific">Shouchella lehensis G1</name>
    <dbReference type="NCBI Taxonomy" id="1246626"/>
    <lineage>
        <taxon>Bacteria</taxon>
        <taxon>Bacillati</taxon>
        <taxon>Bacillota</taxon>
        <taxon>Bacilli</taxon>
        <taxon>Bacillales</taxon>
        <taxon>Bacillaceae</taxon>
        <taxon>Shouchella</taxon>
    </lineage>
</organism>
<dbReference type="PATRIC" id="fig|1246626.3.peg.2490"/>
<dbReference type="InterPro" id="IPR011990">
    <property type="entry name" value="TPR-like_helical_dom_sf"/>
</dbReference>
<proteinExistence type="predicted"/>
<dbReference type="HOGENOM" id="CLU_023736_0_0_9"/>
<sequence length="362" mass="42107">MIEISLCLIVKNEEAVLERCLTSVKEVVDEVIILDTGSTDRTKEIAASFTDKVYDFTWVNHFAKARNKAFSYATKPYIMWLDADDILKEEDRHKLKELKSTLEEKVDAVSMDYHLAFDGNGGVTSSIRRFRIVKRERGFVWHGAVHEYLEVFGELHHSDIAVTHLSADDGHDLTRNLDIYEGMKASGQAFTPRDLLYYANELTDHRRFEDAVEYYLKFIKTDKGWSEDLIRSCNKLADCYINLGLPKVAKDWTFRALEYGKPKPETCCRIGHSFMEKQAFSEAVFWYEMAIRNKEENAYFQNVACETWIPNLQLAVCYDKLGFTEKANEHNEQAATFLPNDSRIEYNRSYFKEQLQLLKQND</sequence>
<keyword evidence="2" id="KW-0808">Transferase</keyword>
<dbReference type="KEGG" id="ble:BleG1_2501"/>
<dbReference type="EMBL" id="CP003923">
    <property type="protein sequence ID" value="AIC95068.1"/>
    <property type="molecule type" value="Genomic_DNA"/>
</dbReference>
<gene>
    <name evidence="2" type="ORF">BleG1_2501</name>
</gene>
<reference evidence="2 3" key="1">
    <citation type="journal article" date="2014" name="Gene">
        <title>A comparative genomic analysis of the alkalitolerant soil bacterium Bacillus lehensis G1.</title>
        <authorList>
            <person name="Noor Y.M."/>
            <person name="Samsulrizal N.H."/>
            <person name="Jema'on N.A."/>
            <person name="Low K.O."/>
            <person name="Ramli A.N."/>
            <person name="Alias N.I."/>
            <person name="Damis S.I."/>
            <person name="Fuzi S.F."/>
            <person name="Isa M.N."/>
            <person name="Murad A.M."/>
            <person name="Raih M.F."/>
            <person name="Bakar F.D."/>
            <person name="Najimudin N."/>
            <person name="Mahadi N.M."/>
            <person name="Illias R.M."/>
        </authorList>
    </citation>
    <scope>NUCLEOTIDE SEQUENCE [LARGE SCALE GENOMIC DNA]</scope>
    <source>
        <strain evidence="2 3">G1</strain>
    </source>
</reference>
<dbReference type="GO" id="GO:0016740">
    <property type="term" value="F:transferase activity"/>
    <property type="evidence" value="ECO:0007669"/>
    <property type="project" value="UniProtKB-KW"/>
</dbReference>
<dbReference type="SUPFAM" id="SSF53448">
    <property type="entry name" value="Nucleotide-diphospho-sugar transferases"/>
    <property type="match status" value="1"/>
</dbReference>
<dbReference type="PANTHER" id="PTHR43630:SF2">
    <property type="entry name" value="GLYCOSYLTRANSFERASE"/>
    <property type="match status" value="1"/>
</dbReference>
<dbReference type="PANTHER" id="PTHR43630">
    <property type="entry name" value="POLY-BETA-1,6-N-ACETYL-D-GLUCOSAMINE SYNTHASE"/>
    <property type="match status" value="1"/>
</dbReference>
<dbReference type="Gene3D" id="3.90.550.10">
    <property type="entry name" value="Spore Coat Polysaccharide Biosynthesis Protein SpsA, Chain A"/>
    <property type="match status" value="1"/>
</dbReference>
<dbReference type="InterPro" id="IPR029044">
    <property type="entry name" value="Nucleotide-diphossugar_trans"/>
</dbReference>
<dbReference type="InterPro" id="IPR001173">
    <property type="entry name" value="Glyco_trans_2-like"/>
</dbReference>
<evidence type="ECO:0000313" key="2">
    <source>
        <dbReference type="EMBL" id="AIC95068.1"/>
    </source>
</evidence>
<name>A0A060M3G2_9BACI</name>
<protein>
    <submittedName>
        <fullName evidence="2">Glycosyl transferase</fullName>
    </submittedName>
</protein>
<dbReference type="CDD" id="cd02511">
    <property type="entry name" value="Beta4Glucosyltransferase"/>
    <property type="match status" value="1"/>
</dbReference>
<feature type="domain" description="Glycosyltransferase 2-like" evidence="1">
    <location>
        <begin position="5"/>
        <end position="132"/>
    </location>
</feature>
<dbReference type="eggNOG" id="COG0463">
    <property type="taxonomic scope" value="Bacteria"/>
</dbReference>
<dbReference type="Proteomes" id="UP000027142">
    <property type="component" value="Chromosome"/>
</dbReference>
<dbReference type="RefSeq" id="WP_038481363.1">
    <property type="nucleotide sequence ID" value="NZ_CP003923.1"/>
</dbReference>